<dbReference type="Proteomes" id="UP000887580">
    <property type="component" value="Unplaced"/>
</dbReference>
<organism evidence="1 2">
    <name type="scientific">Panagrolaimus sp. PS1159</name>
    <dbReference type="NCBI Taxonomy" id="55785"/>
    <lineage>
        <taxon>Eukaryota</taxon>
        <taxon>Metazoa</taxon>
        <taxon>Ecdysozoa</taxon>
        <taxon>Nematoda</taxon>
        <taxon>Chromadorea</taxon>
        <taxon>Rhabditida</taxon>
        <taxon>Tylenchina</taxon>
        <taxon>Panagrolaimomorpha</taxon>
        <taxon>Panagrolaimoidea</taxon>
        <taxon>Panagrolaimidae</taxon>
        <taxon>Panagrolaimus</taxon>
    </lineage>
</organism>
<accession>A0AC35F634</accession>
<dbReference type="WBParaSite" id="PS1159_v2.g14243.t2">
    <property type="protein sequence ID" value="PS1159_v2.g14243.t2"/>
    <property type="gene ID" value="PS1159_v2.g14243"/>
</dbReference>
<name>A0AC35F634_9BILA</name>
<evidence type="ECO:0000313" key="1">
    <source>
        <dbReference type="Proteomes" id="UP000887580"/>
    </source>
</evidence>
<sequence length="122" mass="13355">MSKTLILSDPPPVYTSLSESPSFDENPRYRTICGNHVTSATKFICILSIVGLCISSIGSFPYGLIITVPLIIAFYVPFNGIKELQSGKLVPILIISVRLSTNFILFLLSKCNLTNRANFVGL</sequence>
<evidence type="ECO:0000313" key="2">
    <source>
        <dbReference type="WBParaSite" id="PS1159_v2.g14243.t2"/>
    </source>
</evidence>
<protein>
    <submittedName>
        <fullName evidence="2">Uncharacterized protein</fullName>
    </submittedName>
</protein>
<proteinExistence type="predicted"/>
<reference evidence="2" key="1">
    <citation type="submission" date="2022-11" db="UniProtKB">
        <authorList>
            <consortium name="WormBaseParasite"/>
        </authorList>
    </citation>
    <scope>IDENTIFICATION</scope>
</reference>